<evidence type="ECO:0000313" key="2">
    <source>
        <dbReference type="Proteomes" id="UP000326678"/>
    </source>
</evidence>
<name>A0A5P8W0H9_9NOSO</name>
<gene>
    <name evidence="1" type="ORF">GXM_03698</name>
</gene>
<organism evidence="1 2">
    <name type="scientific">Nostoc sphaeroides CCNUC1</name>
    <dbReference type="NCBI Taxonomy" id="2653204"/>
    <lineage>
        <taxon>Bacteria</taxon>
        <taxon>Bacillati</taxon>
        <taxon>Cyanobacteriota</taxon>
        <taxon>Cyanophyceae</taxon>
        <taxon>Nostocales</taxon>
        <taxon>Nostocaceae</taxon>
        <taxon>Nostoc</taxon>
    </lineage>
</organism>
<dbReference type="AlphaFoldDB" id="A0A5P8W0H9"/>
<keyword evidence="2" id="KW-1185">Reference proteome</keyword>
<protein>
    <submittedName>
        <fullName evidence="1">Uncharacterized protein</fullName>
    </submittedName>
</protein>
<reference evidence="1 2" key="1">
    <citation type="submission" date="2019-10" db="EMBL/GenBank/DDBJ databases">
        <title>Genomic and transcriptomic insights into the perfect genentic adaptation of a filamentous nitrogen-fixing cyanobacterium to rice fields.</title>
        <authorList>
            <person name="Chen Z."/>
        </authorList>
    </citation>
    <scope>NUCLEOTIDE SEQUENCE [LARGE SCALE GENOMIC DNA]</scope>
    <source>
        <strain evidence="1">CCNUC1</strain>
    </source>
</reference>
<sequence>MVKQLYLQPTSDFSVPCNFIFLVVSPRNRAGGAGEENIFLGTSK</sequence>
<dbReference type="EMBL" id="CP045226">
    <property type="protein sequence ID" value="QFS46218.1"/>
    <property type="molecule type" value="Genomic_DNA"/>
</dbReference>
<dbReference type="Proteomes" id="UP000326678">
    <property type="component" value="Chromosome Gxm1"/>
</dbReference>
<evidence type="ECO:0000313" key="1">
    <source>
        <dbReference type="EMBL" id="QFS46218.1"/>
    </source>
</evidence>
<proteinExistence type="predicted"/>
<accession>A0A5P8W0H9</accession>
<dbReference type="KEGG" id="nsh:GXM_03698"/>